<name>A0A2Z6RQW2_9GLOM</name>
<comment type="caution">
    <text evidence="3">The sequence shown here is derived from an EMBL/GenBank/DDBJ whole genome shotgun (WGS) entry which is preliminary data.</text>
</comment>
<sequence length="308" mass="36557">MKSDDKLNIEVLNVLFKILQKYKFETPVPDDTIEIIKEYIDSRRINVETFFSKNEKFYEIGWDQDNLLQDLLSSSLKLYESHIKDFERIHIETKRKWFLDKMKNGGINSELEILTDIVLNQEKYLPGFKYFYEFDIFHNDGLRSGDLLFVSEVGVLAVIGVKHLNKFTYIDKKSIKNQIRDYKSFANKRFNNKFAVIIGLYASYNRNNKIMLNPIDSFDKMIMKKVKEIMKKHDAIRGKSSNMESDSTYSNSEEEISDSDDDVVIDDNSSQNIFFDFLKSIFKYLRFIIFILILEFIYKNYYLKKGEN</sequence>
<dbReference type="AlphaFoldDB" id="A0A2Z6RQW2"/>
<gene>
    <name evidence="4" type="ORF">RCL2_002248900</name>
    <name evidence="3" type="ORF">RclHR1_06140008</name>
</gene>
<feature type="compositionally biased region" description="Polar residues" evidence="1">
    <location>
        <begin position="239"/>
        <end position="249"/>
    </location>
</feature>
<keyword evidence="2" id="KW-0812">Transmembrane</keyword>
<reference evidence="3 5" key="1">
    <citation type="submission" date="2017-11" db="EMBL/GenBank/DDBJ databases">
        <title>The genome of Rhizophagus clarus HR1 reveals common genetic basis of auxotrophy among arbuscular mycorrhizal fungi.</title>
        <authorList>
            <person name="Kobayashi Y."/>
        </authorList>
    </citation>
    <scope>NUCLEOTIDE SEQUENCE [LARGE SCALE GENOMIC DNA]</scope>
    <source>
        <strain evidence="3 5">HR1</strain>
    </source>
</reference>
<evidence type="ECO:0000313" key="4">
    <source>
        <dbReference type="EMBL" id="GES95825.1"/>
    </source>
</evidence>
<evidence type="ECO:0000313" key="3">
    <source>
        <dbReference type="EMBL" id="GBC05266.1"/>
    </source>
</evidence>
<evidence type="ECO:0000256" key="2">
    <source>
        <dbReference type="SAM" id="Phobius"/>
    </source>
</evidence>
<keyword evidence="2" id="KW-1133">Transmembrane helix</keyword>
<keyword evidence="5" id="KW-1185">Reference proteome</keyword>
<dbReference type="Proteomes" id="UP000615446">
    <property type="component" value="Unassembled WGS sequence"/>
</dbReference>
<keyword evidence="2" id="KW-0472">Membrane</keyword>
<dbReference type="OrthoDB" id="2403390at2759"/>
<feature type="compositionally biased region" description="Acidic residues" evidence="1">
    <location>
        <begin position="252"/>
        <end position="263"/>
    </location>
</feature>
<feature type="region of interest" description="Disordered" evidence="1">
    <location>
        <begin position="237"/>
        <end position="263"/>
    </location>
</feature>
<evidence type="ECO:0000256" key="1">
    <source>
        <dbReference type="SAM" id="MobiDB-lite"/>
    </source>
</evidence>
<reference evidence="4" key="2">
    <citation type="submission" date="2019-10" db="EMBL/GenBank/DDBJ databases">
        <title>Conservation and host-specific expression of non-tandemly repeated heterogenous ribosome RNA gene in arbuscular mycorrhizal fungi.</title>
        <authorList>
            <person name="Maeda T."/>
            <person name="Kobayashi Y."/>
            <person name="Nakagawa T."/>
            <person name="Ezawa T."/>
            <person name="Yamaguchi K."/>
            <person name="Bino T."/>
            <person name="Nishimoto Y."/>
            <person name="Shigenobu S."/>
            <person name="Kawaguchi M."/>
        </authorList>
    </citation>
    <scope>NUCLEOTIDE SEQUENCE</scope>
    <source>
        <strain evidence="4">HR1</strain>
    </source>
</reference>
<dbReference type="EMBL" id="BEXD01003998">
    <property type="protein sequence ID" value="GBC05266.1"/>
    <property type="molecule type" value="Genomic_DNA"/>
</dbReference>
<organism evidence="3 5">
    <name type="scientific">Rhizophagus clarus</name>
    <dbReference type="NCBI Taxonomy" id="94130"/>
    <lineage>
        <taxon>Eukaryota</taxon>
        <taxon>Fungi</taxon>
        <taxon>Fungi incertae sedis</taxon>
        <taxon>Mucoromycota</taxon>
        <taxon>Glomeromycotina</taxon>
        <taxon>Glomeromycetes</taxon>
        <taxon>Glomerales</taxon>
        <taxon>Glomeraceae</taxon>
        <taxon>Rhizophagus</taxon>
    </lineage>
</organism>
<dbReference type="EMBL" id="BLAL01000244">
    <property type="protein sequence ID" value="GES95825.1"/>
    <property type="molecule type" value="Genomic_DNA"/>
</dbReference>
<feature type="transmembrane region" description="Helical" evidence="2">
    <location>
        <begin position="281"/>
        <end position="298"/>
    </location>
</feature>
<protein>
    <submittedName>
        <fullName evidence="3">Uncharacterized protein</fullName>
    </submittedName>
</protein>
<accession>A0A2Z6RQW2</accession>
<dbReference type="Proteomes" id="UP000247702">
    <property type="component" value="Unassembled WGS sequence"/>
</dbReference>
<proteinExistence type="predicted"/>
<evidence type="ECO:0000313" key="5">
    <source>
        <dbReference type="Proteomes" id="UP000247702"/>
    </source>
</evidence>